<evidence type="ECO:0000313" key="2">
    <source>
        <dbReference type="EMBL" id="KAG7394056.1"/>
    </source>
</evidence>
<name>A0A8T1WKW7_9STRA</name>
<feature type="region of interest" description="Disordered" evidence="1">
    <location>
        <begin position="426"/>
        <end position="446"/>
    </location>
</feature>
<keyword evidence="3" id="KW-1185">Reference proteome</keyword>
<feature type="compositionally biased region" description="Basic and acidic residues" evidence="1">
    <location>
        <begin position="426"/>
        <end position="435"/>
    </location>
</feature>
<protein>
    <recommendedName>
        <fullName evidence="4">TFIIS N-terminal domain-containing protein</fullName>
    </recommendedName>
</protein>
<comment type="caution">
    <text evidence="2">The sequence shown here is derived from an EMBL/GenBank/DDBJ whole genome shotgun (WGS) entry which is preliminary data.</text>
</comment>
<accession>A0A8T1WKW7</accession>
<feature type="region of interest" description="Disordered" evidence="1">
    <location>
        <begin position="479"/>
        <end position="538"/>
    </location>
</feature>
<dbReference type="OrthoDB" id="160810at2759"/>
<feature type="compositionally biased region" description="Basic and acidic residues" evidence="1">
    <location>
        <begin position="138"/>
        <end position="149"/>
    </location>
</feature>
<dbReference type="AlphaFoldDB" id="A0A8T1WKW7"/>
<organism evidence="2 3">
    <name type="scientific">Phytophthora boehmeriae</name>
    <dbReference type="NCBI Taxonomy" id="109152"/>
    <lineage>
        <taxon>Eukaryota</taxon>
        <taxon>Sar</taxon>
        <taxon>Stramenopiles</taxon>
        <taxon>Oomycota</taxon>
        <taxon>Peronosporomycetes</taxon>
        <taxon>Peronosporales</taxon>
        <taxon>Peronosporaceae</taxon>
        <taxon>Phytophthora</taxon>
    </lineage>
</organism>
<evidence type="ECO:0008006" key="4">
    <source>
        <dbReference type="Google" id="ProtNLM"/>
    </source>
</evidence>
<evidence type="ECO:0000313" key="3">
    <source>
        <dbReference type="Proteomes" id="UP000693981"/>
    </source>
</evidence>
<feature type="compositionally biased region" description="Basic and acidic residues" evidence="1">
    <location>
        <begin position="169"/>
        <end position="181"/>
    </location>
</feature>
<reference evidence="2" key="1">
    <citation type="submission" date="2021-02" db="EMBL/GenBank/DDBJ databases">
        <authorList>
            <person name="Palmer J.M."/>
        </authorList>
    </citation>
    <scope>NUCLEOTIDE SEQUENCE</scope>
    <source>
        <strain evidence="2">SCRP23</strain>
    </source>
</reference>
<feature type="compositionally biased region" description="Basic residues" evidence="1">
    <location>
        <begin position="155"/>
        <end position="168"/>
    </location>
</feature>
<proteinExistence type="predicted"/>
<evidence type="ECO:0000256" key="1">
    <source>
        <dbReference type="SAM" id="MobiDB-lite"/>
    </source>
</evidence>
<dbReference type="Proteomes" id="UP000693981">
    <property type="component" value="Unassembled WGS sequence"/>
</dbReference>
<dbReference type="EMBL" id="JAGDFL010000305">
    <property type="protein sequence ID" value="KAG7394056.1"/>
    <property type="molecule type" value="Genomic_DNA"/>
</dbReference>
<feature type="region of interest" description="Disordered" evidence="1">
    <location>
        <begin position="138"/>
        <end position="181"/>
    </location>
</feature>
<gene>
    <name evidence="2" type="ORF">PHYBOEH_005882</name>
</gene>
<sequence length="538" mass="59985">MVRMREPQRYPLGTRVANPVEGRTGQISAFDAASGLYTLEFNDQHREELNAAQVEAFVIRKSAAEKAAEEAKKAQQKARDPLQFLGATVTKTSTSYEGKELVSSGQVTQYFADIKKFRVLFSDGLYSDMSLDEVKQSLKTETGAKRPAETEAGSAKKKSKHRHHHHHRQEQEEAKERPLNTQKFESRKIAYTMCREVLTIIVSQKKVGKLCTEKQKVILNNKDLQPKRALEGFVEADGLRSLEGILSQWFRSDNTRSASLLVLKVLAMLPGVTEAQLRKTNIARTLRGIEKLSRSMDHIDLVFGDLAEWIIQKWARTAMNRTFNPSARDLLLAQQAQISRAGSDGQVHVAPRPPSKMTAQQKETARLEALRTGADAGPADGTEVDPGEEVVVYLPQFNSLGSEDMRRPVRQTQVIESLAEKINRDYEDSVRKHNEDDEEKDDGVTDGRIVFRKPQLMHFSQNAPVIELFSTARSKIVGATSSSTTGNNDGTVSFGGDDGNNDSPPKPLPKPNKTQAPKKSILKKRDEVVVPASQVTWQ</sequence>